<dbReference type="Gene3D" id="2.30.110.10">
    <property type="entry name" value="Electron Transport, Fmn-binding Protein, Chain A"/>
    <property type="match status" value="1"/>
</dbReference>
<dbReference type="EMBL" id="BAABKB010000030">
    <property type="protein sequence ID" value="GAA5028134.1"/>
    <property type="molecule type" value="Genomic_DNA"/>
</dbReference>
<feature type="region of interest" description="Disordered" evidence="3">
    <location>
        <begin position="1"/>
        <end position="66"/>
    </location>
</feature>
<evidence type="ECO:0000259" key="4">
    <source>
        <dbReference type="SMART" id="SM00903"/>
    </source>
</evidence>
<keyword evidence="2" id="KW-0560">Oxidoreductase</keyword>
<organism evidence="5 6">
    <name type="scientific">Streptomyces siamensis</name>
    <dbReference type="NCBI Taxonomy" id="1274986"/>
    <lineage>
        <taxon>Bacteria</taxon>
        <taxon>Bacillati</taxon>
        <taxon>Actinomycetota</taxon>
        <taxon>Actinomycetes</taxon>
        <taxon>Kitasatosporales</taxon>
        <taxon>Streptomycetaceae</taxon>
        <taxon>Streptomyces</taxon>
    </lineage>
</organism>
<dbReference type="RefSeq" id="WP_345656378.1">
    <property type="nucleotide sequence ID" value="NZ_BAABKB010000030.1"/>
</dbReference>
<name>A0ABP9JCY2_9ACTN</name>
<sequence length="222" mass="23297">MEAPHLLQRPTPEPYASDVPAPGSRGPEAHAPEPYAPDMRGPEAHVSGERSPARGVPDAVRPHRQAMDQREFRNILGRFTTGVVLVTAQTADGPAGMAVNSFTSVSLDPPLVALCAAHTSTTWPAVRAAGSFAVTILGGRHAELCRLFSERGADRFAGRDWARSPAGHPIPADGLAWLECRPSVIHPAGDHELVIAAVDGGALSDAADPLVFHAGRLRGLAA</sequence>
<dbReference type="Pfam" id="PF01613">
    <property type="entry name" value="Flavin_Reduct"/>
    <property type="match status" value="1"/>
</dbReference>
<keyword evidence="6" id="KW-1185">Reference proteome</keyword>
<evidence type="ECO:0000256" key="2">
    <source>
        <dbReference type="ARBA" id="ARBA00023002"/>
    </source>
</evidence>
<dbReference type="PANTHER" id="PTHR30466:SF11">
    <property type="entry name" value="FLAVIN-DEPENDENT MONOOXYGENASE, REDUCTASE SUBUNIT HSAB"/>
    <property type="match status" value="1"/>
</dbReference>
<dbReference type="Proteomes" id="UP001501759">
    <property type="component" value="Unassembled WGS sequence"/>
</dbReference>
<dbReference type="InterPro" id="IPR050268">
    <property type="entry name" value="NADH-dep_flavin_reductase"/>
</dbReference>
<dbReference type="PANTHER" id="PTHR30466">
    <property type="entry name" value="FLAVIN REDUCTASE"/>
    <property type="match status" value="1"/>
</dbReference>
<feature type="compositionally biased region" description="Basic and acidic residues" evidence="3">
    <location>
        <begin position="40"/>
        <end position="52"/>
    </location>
</feature>
<dbReference type="SUPFAM" id="SSF50475">
    <property type="entry name" value="FMN-binding split barrel"/>
    <property type="match status" value="1"/>
</dbReference>
<evidence type="ECO:0000313" key="6">
    <source>
        <dbReference type="Proteomes" id="UP001501759"/>
    </source>
</evidence>
<comment type="caution">
    <text evidence="5">The sequence shown here is derived from an EMBL/GenBank/DDBJ whole genome shotgun (WGS) entry which is preliminary data.</text>
</comment>
<dbReference type="InterPro" id="IPR012349">
    <property type="entry name" value="Split_barrel_FMN-bd"/>
</dbReference>
<accession>A0ABP9JCY2</accession>
<evidence type="ECO:0000256" key="3">
    <source>
        <dbReference type="SAM" id="MobiDB-lite"/>
    </source>
</evidence>
<evidence type="ECO:0000313" key="5">
    <source>
        <dbReference type="EMBL" id="GAA5028134.1"/>
    </source>
</evidence>
<protein>
    <recommendedName>
        <fullName evidence="4">Flavin reductase like domain-containing protein</fullName>
    </recommendedName>
</protein>
<feature type="domain" description="Flavin reductase like" evidence="4">
    <location>
        <begin position="76"/>
        <end position="219"/>
    </location>
</feature>
<gene>
    <name evidence="5" type="ORF">GCM10023335_65730</name>
</gene>
<reference evidence="6" key="1">
    <citation type="journal article" date="2019" name="Int. J. Syst. Evol. Microbiol.">
        <title>The Global Catalogue of Microorganisms (GCM) 10K type strain sequencing project: providing services to taxonomists for standard genome sequencing and annotation.</title>
        <authorList>
            <consortium name="The Broad Institute Genomics Platform"/>
            <consortium name="The Broad Institute Genome Sequencing Center for Infectious Disease"/>
            <person name="Wu L."/>
            <person name="Ma J."/>
        </authorList>
    </citation>
    <scope>NUCLEOTIDE SEQUENCE [LARGE SCALE GENOMIC DNA]</scope>
    <source>
        <strain evidence="6">JCM 18409</strain>
    </source>
</reference>
<comment type="similarity">
    <text evidence="1">Belongs to the non-flavoprotein flavin reductase family.</text>
</comment>
<dbReference type="InterPro" id="IPR002563">
    <property type="entry name" value="Flavin_Rdtase-like_dom"/>
</dbReference>
<proteinExistence type="inferred from homology"/>
<evidence type="ECO:0000256" key="1">
    <source>
        <dbReference type="ARBA" id="ARBA00008898"/>
    </source>
</evidence>
<dbReference type="SMART" id="SM00903">
    <property type="entry name" value="Flavin_Reduct"/>
    <property type="match status" value="1"/>
</dbReference>